<sequence length="325" mass="36859">MFRCEGKYPLRRSHLALQKYRLDRPNIYNSGGLLPTNGPEWFRIRTVFQKGLSSPSSVKNYLKDADTITREWLTGIEKLNSKPSVDYLDELSRLFLELIGQVALDVRLNSFSKEEHRKPSRTSKLIQAALDTNSCILKTDNGLQLWKKVETPLFKKLRKSQEYMEEVAIDLLSLKMTTFNEKEKNAPQTLLETYLSSPELDFKDIIGIVCDFLLAGIDTQKNSDVQDRLYEESCKLLSSKNSPVTSDILQEAVYAKAVLKESLRLRPISIGIGRVLQKEAVFSGYSVPPDAVRNFGIGWNGGSLDSKSLLINKPDGPIYLTFTKR</sequence>
<evidence type="ECO:0000256" key="1">
    <source>
        <dbReference type="ARBA" id="ARBA00001971"/>
    </source>
</evidence>
<dbReference type="GO" id="GO:0020037">
    <property type="term" value="F:heme binding"/>
    <property type="evidence" value="ECO:0007669"/>
    <property type="project" value="InterPro"/>
</dbReference>
<dbReference type="GO" id="GO:0004497">
    <property type="term" value="F:monooxygenase activity"/>
    <property type="evidence" value="ECO:0007669"/>
    <property type="project" value="UniProtKB-KW"/>
</dbReference>
<dbReference type="Proteomes" id="UP001159042">
    <property type="component" value="Unassembled WGS sequence"/>
</dbReference>
<keyword evidence="6" id="KW-0408">Iron</keyword>
<evidence type="ECO:0000256" key="2">
    <source>
        <dbReference type="ARBA" id="ARBA00010617"/>
    </source>
</evidence>
<keyword evidence="9" id="KW-1185">Reference proteome</keyword>
<dbReference type="InterPro" id="IPR050479">
    <property type="entry name" value="CYP11_CYP27_families"/>
</dbReference>
<comment type="cofactor">
    <cofactor evidence="1">
        <name>heme</name>
        <dbReference type="ChEBI" id="CHEBI:30413"/>
    </cofactor>
</comment>
<comment type="caution">
    <text evidence="8">The sequence shown here is derived from an EMBL/GenBank/DDBJ whole genome shotgun (WGS) entry which is preliminary data.</text>
</comment>
<protein>
    <recommendedName>
        <fullName evidence="10">Cytochrome P450</fullName>
    </recommendedName>
</protein>
<dbReference type="AlphaFoldDB" id="A0AAV8V5R8"/>
<dbReference type="PANTHER" id="PTHR24279:SF120">
    <property type="entry name" value="CYTOCHROME P450"/>
    <property type="match status" value="1"/>
</dbReference>
<dbReference type="SUPFAM" id="SSF48264">
    <property type="entry name" value="Cytochrome P450"/>
    <property type="match status" value="1"/>
</dbReference>
<dbReference type="Gene3D" id="1.10.630.10">
    <property type="entry name" value="Cytochrome P450"/>
    <property type="match status" value="1"/>
</dbReference>
<evidence type="ECO:0000256" key="4">
    <source>
        <dbReference type="ARBA" id="ARBA00022723"/>
    </source>
</evidence>
<reference evidence="8 9" key="1">
    <citation type="journal article" date="2023" name="Insect Mol. Biol.">
        <title>Genome sequencing provides insights into the evolution of gene families encoding plant cell wall-degrading enzymes in longhorned beetles.</title>
        <authorList>
            <person name="Shin N.R."/>
            <person name="Okamura Y."/>
            <person name="Kirsch R."/>
            <person name="Pauchet Y."/>
        </authorList>
    </citation>
    <scope>NUCLEOTIDE SEQUENCE [LARGE SCALE GENOMIC DNA]</scope>
    <source>
        <strain evidence="8">EAD_L_NR</strain>
    </source>
</reference>
<keyword evidence="4" id="KW-0479">Metal-binding</keyword>
<dbReference type="PANTHER" id="PTHR24279">
    <property type="entry name" value="CYTOCHROME P450"/>
    <property type="match status" value="1"/>
</dbReference>
<evidence type="ECO:0000313" key="8">
    <source>
        <dbReference type="EMBL" id="KAJ8909504.1"/>
    </source>
</evidence>
<gene>
    <name evidence="8" type="ORF">NQ315_002450</name>
</gene>
<accession>A0AAV8V5R8</accession>
<organism evidence="8 9">
    <name type="scientific">Exocentrus adspersus</name>
    <dbReference type="NCBI Taxonomy" id="1586481"/>
    <lineage>
        <taxon>Eukaryota</taxon>
        <taxon>Metazoa</taxon>
        <taxon>Ecdysozoa</taxon>
        <taxon>Arthropoda</taxon>
        <taxon>Hexapoda</taxon>
        <taxon>Insecta</taxon>
        <taxon>Pterygota</taxon>
        <taxon>Neoptera</taxon>
        <taxon>Endopterygota</taxon>
        <taxon>Coleoptera</taxon>
        <taxon>Polyphaga</taxon>
        <taxon>Cucujiformia</taxon>
        <taxon>Chrysomeloidea</taxon>
        <taxon>Cerambycidae</taxon>
        <taxon>Lamiinae</taxon>
        <taxon>Acanthocinini</taxon>
        <taxon>Exocentrus</taxon>
    </lineage>
</organism>
<dbReference type="InterPro" id="IPR036396">
    <property type="entry name" value="Cyt_P450_sf"/>
</dbReference>
<evidence type="ECO:0000256" key="5">
    <source>
        <dbReference type="ARBA" id="ARBA00023002"/>
    </source>
</evidence>
<keyword evidence="5" id="KW-0560">Oxidoreductase</keyword>
<keyword evidence="7" id="KW-0503">Monooxygenase</keyword>
<dbReference type="GO" id="GO:0005506">
    <property type="term" value="F:iron ion binding"/>
    <property type="evidence" value="ECO:0007669"/>
    <property type="project" value="InterPro"/>
</dbReference>
<dbReference type="GO" id="GO:0016705">
    <property type="term" value="F:oxidoreductase activity, acting on paired donors, with incorporation or reduction of molecular oxygen"/>
    <property type="evidence" value="ECO:0007669"/>
    <property type="project" value="InterPro"/>
</dbReference>
<evidence type="ECO:0000256" key="3">
    <source>
        <dbReference type="ARBA" id="ARBA00022617"/>
    </source>
</evidence>
<dbReference type="Pfam" id="PF00067">
    <property type="entry name" value="p450"/>
    <property type="match status" value="1"/>
</dbReference>
<evidence type="ECO:0000256" key="7">
    <source>
        <dbReference type="ARBA" id="ARBA00023033"/>
    </source>
</evidence>
<dbReference type="EMBL" id="JANEYG010000529">
    <property type="protein sequence ID" value="KAJ8909504.1"/>
    <property type="molecule type" value="Genomic_DNA"/>
</dbReference>
<keyword evidence="3" id="KW-0349">Heme</keyword>
<proteinExistence type="inferred from homology"/>
<evidence type="ECO:0000313" key="9">
    <source>
        <dbReference type="Proteomes" id="UP001159042"/>
    </source>
</evidence>
<comment type="similarity">
    <text evidence="2">Belongs to the cytochrome P450 family.</text>
</comment>
<evidence type="ECO:0000256" key="6">
    <source>
        <dbReference type="ARBA" id="ARBA00023004"/>
    </source>
</evidence>
<evidence type="ECO:0008006" key="10">
    <source>
        <dbReference type="Google" id="ProtNLM"/>
    </source>
</evidence>
<name>A0AAV8V5R8_9CUCU</name>
<dbReference type="InterPro" id="IPR001128">
    <property type="entry name" value="Cyt_P450"/>
</dbReference>